<evidence type="ECO:0000313" key="2">
    <source>
        <dbReference type="Proteomes" id="UP001181622"/>
    </source>
</evidence>
<sequence length="48" mass="5068">MIDATGSLDRSGAPSKKTVDALAWGSYVLFVSEPERLIELAAARSSLS</sequence>
<comment type="caution">
    <text evidence="1">The sequence shown here is derived from an EMBL/GenBank/DDBJ whole genome shotgun (WGS) entry which is preliminary data.</text>
</comment>
<gene>
    <name evidence="1" type="ORF">IHQ68_17910</name>
</gene>
<dbReference type="RefSeq" id="WP_309394296.1">
    <property type="nucleotide sequence ID" value="NZ_JADBEO010000054.1"/>
</dbReference>
<reference evidence="1" key="1">
    <citation type="submission" date="2020-10" db="EMBL/GenBank/DDBJ databases">
        <authorList>
            <person name="Abbas A."/>
            <person name="Razzaq R."/>
            <person name="Waqas M."/>
            <person name="Abbas N."/>
            <person name="Nielsen T.K."/>
            <person name="Hansen L.H."/>
            <person name="Hussain S."/>
            <person name="Shahid M."/>
        </authorList>
    </citation>
    <scope>NUCLEOTIDE SEQUENCE</scope>
    <source>
        <strain evidence="1">S14</strain>
    </source>
</reference>
<dbReference type="Proteomes" id="UP001181622">
    <property type="component" value="Unassembled WGS sequence"/>
</dbReference>
<keyword evidence="2" id="KW-1185">Reference proteome</keyword>
<protein>
    <submittedName>
        <fullName evidence="1">Uncharacterized protein</fullName>
    </submittedName>
</protein>
<organism evidence="1 2">
    <name type="scientific">Chelatococcus sambhunathii</name>
    <dbReference type="NCBI Taxonomy" id="363953"/>
    <lineage>
        <taxon>Bacteria</taxon>
        <taxon>Pseudomonadati</taxon>
        <taxon>Pseudomonadota</taxon>
        <taxon>Alphaproteobacteria</taxon>
        <taxon>Hyphomicrobiales</taxon>
        <taxon>Chelatococcaceae</taxon>
        <taxon>Chelatococcus</taxon>
    </lineage>
</organism>
<accession>A0ABU1DK54</accession>
<name>A0ABU1DK54_9HYPH</name>
<dbReference type="EMBL" id="JADBEO010000054">
    <property type="protein sequence ID" value="MDR4308498.1"/>
    <property type="molecule type" value="Genomic_DNA"/>
</dbReference>
<proteinExistence type="predicted"/>
<evidence type="ECO:0000313" key="1">
    <source>
        <dbReference type="EMBL" id="MDR4308498.1"/>
    </source>
</evidence>